<dbReference type="InterPro" id="IPR029069">
    <property type="entry name" value="HotDog_dom_sf"/>
</dbReference>
<evidence type="ECO:0000313" key="4">
    <source>
        <dbReference type="Proteomes" id="UP000013070"/>
    </source>
</evidence>
<dbReference type="InterPro" id="IPR042171">
    <property type="entry name" value="Acyl-CoA_hotdog"/>
</dbReference>
<dbReference type="SUPFAM" id="SSF54637">
    <property type="entry name" value="Thioesterase/thiol ester dehydrase-isomerase"/>
    <property type="match status" value="2"/>
</dbReference>
<comment type="caution">
    <text evidence="3">The sequence shown here is derived from an EMBL/GenBank/DDBJ whole genome shotgun (WGS) entry which is preliminary data.</text>
</comment>
<dbReference type="Proteomes" id="UP000013070">
    <property type="component" value="Unassembled WGS sequence"/>
</dbReference>
<name>N8WV81_9GAMM</name>
<dbReference type="EMBL" id="APPE01000022">
    <property type="protein sequence ID" value="ENV00794.1"/>
    <property type="molecule type" value="Genomic_DNA"/>
</dbReference>
<proteinExistence type="predicted"/>
<dbReference type="Pfam" id="PF13622">
    <property type="entry name" value="4HBT_3"/>
    <property type="match status" value="1"/>
</dbReference>
<organism evidence="3 4">
    <name type="scientific">Acinetobacter variabilis</name>
    <dbReference type="NCBI Taxonomy" id="70346"/>
    <lineage>
        <taxon>Bacteria</taxon>
        <taxon>Pseudomonadati</taxon>
        <taxon>Pseudomonadota</taxon>
        <taxon>Gammaproteobacteria</taxon>
        <taxon>Moraxellales</taxon>
        <taxon>Moraxellaceae</taxon>
        <taxon>Acinetobacter</taxon>
    </lineage>
</organism>
<dbReference type="eggNOG" id="COG1946">
    <property type="taxonomic scope" value="Bacteria"/>
</dbReference>
<dbReference type="InterPro" id="IPR049449">
    <property type="entry name" value="TesB_ACOT8-like_N"/>
</dbReference>
<accession>N8WV81</accession>
<keyword evidence="4" id="KW-1185">Reference proteome</keyword>
<evidence type="ECO:0000313" key="3">
    <source>
        <dbReference type="EMBL" id="ENV00794.1"/>
    </source>
</evidence>
<protein>
    <recommendedName>
        <fullName evidence="5">Acyl-CoA thioesterase II</fullName>
    </recommendedName>
</protein>
<dbReference type="Pfam" id="PF20789">
    <property type="entry name" value="4HBT_3C"/>
    <property type="match status" value="1"/>
</dbReference>
<evidence type="ECO:0000259" key="1">
    <source>
        <dbReference type="Pfam" id="PF13622"/>
    </source>
</evidence>
<dbReference type="HOGENOM" id="CLU_084775_1_0_6"/>
<gene>
    <name evidence="3" type="ORF">F969_00230</name>
</gene>
<sequence>MYMPKLADIFDGLTIETPYTPPKHWLQGRTAYGGFSAALALQIALKEFPEGLPPLKSAQIAFIGPVTENVTFHAEILRQGKSATQIAVDARVHDALVLRTGFIFAAPRKSTIQHNHIKMPQVDRPEAYLPPPEEMFVPDFFDNFGVRFVSQSTPVSNSETPELLAWVHLKDATSISPEIALLLIGDCLPPASMACFKTPAPISSMNWAVDFAQSAKHSEWYLLKSFSLISDQGYSYQMMHAWNEKGELVLSGTQTVAIFA</sequence>
<dbReference type="InterPro" id="IPR049450">
    <property type="entry name" value="ACOT8-like_C"/>
</dbReference>
<feature type="domain" description="Acyl-CoA thioesterase-like C-terminal" evidence="2">
    <location>
        <begin position="130"/>
        <end position="257"/>
    </location>
</feature>
<reference evidence="3 4" key="1">
    <citation type="submission" date="2013-02" db="EMBL/GenBank/DDBJ databases">
        <title>The Genome Sequence of Acinetobacter sp. NIPH 899.</title>
        <authorList>
            <consortium name="The Broad Institute Genome Sequencing Platform"/>
            <consortium name="The Broad Institute Genome Sequencing Center for Infectious Disease"/>
            <person name="Cerqueira G."/>
            <person name="Feldgarden M."/>
            <person name="Courvalin P."/>
            <person name="Perichon B."/>
            <person name="Grillot-Courvalin C."/>
            <person name="Clermont D."/>
            <person name="Rocha E."/>
            <person name="Yoon E.-J."/>
            <person name="Nemec A."/>
            <person name="Walker B."/>
            <person name="Young S.K."/>
            <person name="Zeng Q."/>
            <person name="Gargeya S."/>
            <person name="Fitzgerald M."/>
            <person name="Haas B."/>
            <person name="Abouelleil A."/>
            <person name="Alvarado L."/>
            <person name="Arachchi H.M."/>
            <person name="Berlin A.M."/>
            <person name="Chapman S.B."/>
            <person name="Dewar J."/>
            <person name="Goldberg J."/>
            <person name="Griggs A."/>
            <person name="Gujja S."/>
            <person name="Hansen M."/>
            <person name="Howarth C."/>
            <person name="Imamovic A."/>
            <person name="Larimer J."/>
            <person name="McCowan C."/>
            <person name="Murphy C."/>
            <person name="Neiman D."/>
            <person name="Pearson M."/>
            <person name="Priest M."/>
            <person name="Roberts A."/>
            <person name="Saif S."/>
            <person name="Shea T."/>
            <person name="Sisk P."/>
            <person name="Sykes S."/>
            <person name="Wortman J."/>
            <person name="Nusbaum C."/>
            <person name="Birren B."/>
        </authorList>
    </citation>
    <scope>NUCLEOTIDE SEQUENCE [LARGE SCALE GENOMIC DNA]</scope>
    <source>
        <strain evidence="3 4">NIPH 899</strain>
    </source>
</reference>
<evidence type="ECO:0008006" key="5">
    <source>
        <dbReference type="Google" id="ProtNLM"/>
    </source>
</evidence>
<dbReference type="PATRIC" id="fig|1217710.3.peg.213"/>
<feature type="domain" description="Acyl-CoA thioesterase-like N-terminal HotDog" evidence="1">
    <location>
        <begin position="22"/>
        <end position="100"/>
    </location>
</feature>
<evidence type="ECO:0000259" key="2">
    <source>
        <dbReference type="Pfam" id="PF20789"/>
    </source>
</evidence>
<dbReference type="RefSeq" id="WP_004780052.1">
    <property type="nucleotide sequence ID" value="NZ_CP104652.1"/>
</dbReference>
<dbReference type="Gene3D" id="2.40.160.210">
    <property type="entry name" value="Acyl-CoA thioesterase, double hotdog domain"/>
    <property type="match status" value="1"/>
</dbReference>
<dbReference type="AlphaFoldDB" id="N8WV81"/>